<feature type="active site" description="O-(5'-phospho-DNA)-tyrosine intermediate" evidence="10">
    <location>
        <position position="303"/>
    </location>
</feature>
<feature type="domain" description="Topo IA-type catalytic" evidence="13">
    <location>
        <begin position="131"/>
        <end position="571"/>
    </location>
</feature>
<feature type="domain" description="Toprim" evidence="12">
    <location>
        <begin position="5"/>
        <end position="115"/>
    </location>
</feature>
<dbReference type="OrthoDB" id="9804262at2"/>
<dbReference type="SMART" id="SM00436">
    <property type="entry name" value="TOP1Bc"/>
    <property type="match status" value="1"/>
</dbReference>
<dbReference type="PRINTS" id="PR00417">
    <property type="entry name" value="PRTPISMRASEI"/>
</dbReference>
<feature type="site" description="Interaction with DNA" evidence="10">
    <location>
        <position position="305"/>
    </location>
</feature>
<comment type="catalytic activity">
    <reaction evidence="1 10">
        <text>ATP-independent breakage of single-stranded DNA, followed by passage and rejoining.</text>
        <dbReference type="EC" id="5.6.2.1"/>
    </reaction>
</comment>
<dbReference type="InterPro" id="IPR003602">
    <property type="entry name" value="Topo_IA_DNA-bd_dom"/>
</dbReference>
<dbReference type="InterPro" id="IPR003601">
    <property type="entry name" value="Topo_IA_2"/>
</dbReference>
<dbReference type="SUPFAM" id="SSF56712">
    <property type="entry name" value="Prokaryotic type I DNA topoisomerase"/>
    <property type="match status" value="1"/>
</dbReference>
<dbReference type="SMART" id="SM00493">
    <property type="entry name" value="TOPRIM"/>
    <property type="match status" value="1"/>
</dbReference>
<dbReference type="PATRIC" id="fig|1217799.6.peg.1381"/>
<accession>A0A0W0GIV2</accession>
<dbReference type="InterPro" id="IPR023406">
    <property type="entry name" value="Topo_IA_AS"/>
</dbReference>
<comment type="subunit">
    <text evidence="10">Monomer.</text>
</comment>
<dbReference type="EMBL" id="LFDV01000002">
    <property type="protein sequence ID" value="KTB48489.1"/>
    <property type="molecule type" value="Genomic_DNA"/>
</dbReference>
<feature type="site" description="Interaction with DNA" evidence="10">
    <location>
        <position position="157"/>
    </location>
</feature>
<keyword evidence="6" id="KW-0460">Magnesium</keyword>
<dbReference type="Gene3D" id="2.70.20.10">
    <property type="entry name" value="Topoisomerase I, domain 3"/>
    <property type="match status" value="1"/>
</dbReference>
<feature type="site" description="Interaction with DNA" evidence="10">
    <location>
        <position position="141"/>
    </location>
</feature>
<comment type="caution">
    <text evidence="14">The sequence shown here is derived from an EMBL/GenBank/DDBJ whole genome shotgun (WGS) entry which is preliminary data.</text>
</comment>
<evidence type="ECO:0000256" key="11">
    <source>
        <dbReference type="SAM" id="MobiDB-lite"/>
    </source>
</evidence>
<dbReference type="InterPro" id="IPR013498">
    <property type="entry name" value="Topo_IA_Znf"/>
</dbReference>
<dbReference type="CDD" id="cd00186">
    <property type="entry name" value="TOP1Ac"/>
    <property type="match status" value="1"/>
</dbReference>
<gene>
    <name evidence="10" type="primary">topA</name>
    <name evidence="14" type="ORF">DEALK_13350</name>
</gene>
<dbReference type="PANTHER" id="PTHR42785:SF1">
    <property type="entry name" value="DNA TOPOISOMERASE"/>
    <property type="match status" value="1"/>
</dbReference>
<keyword evidence="9 10" id="KW-0413">Isomerase</keyword>
<feature type="site" description="Interaction with DNA" evidence="10">
    <location>
        <position position="145"/>
    </location>
</feature>
<evidence type="ECO:0000256" key="9">
    <source>
        <dbReference type="ARBA" id="ARBA00023235"/>
    </source>
</evidence>
<dbReference type="InterPro" id="IPR013824">
    <property type="entry name" value="Topo_IA_cen_sub1"/>
</dbReference>
<dbReference type="PROSITE" id="PS50880">
    <property type="entry name" value="TOPRIM"/>
    <property type="match status" value="1"/>
</dbReference>
<sequence>MKSPTNFVIVESPAKARTLSRILGPKYIVKASMGHIRDLPKSKLGVDTENDFKPQYLVMRDKSSILTELKEGLSKASAVFLATDPDREGEAIAWHLKESICTPRASCNRVTFHEITPEAITAAFNSPREINMNLVNAQQARRILDRLVGYKLSPLLWQKIRRGLSAGRVQSVALRIIVDREREILSFKPEEYWTIEVDLIKHNSTQKFKATLIGQGDKRRISIKTEEQALAVEKDLGSAKYSVSSVGVKEVMKQPSPPFITSTLQQEAYRKLRFTARQTMAIAQQLYEGLPIGTEGSVGLITYMRTDSIQVSGSAISEARKYIERQFGNAYLPKNVRSFTSSVKGAQEAHEAIRPTSVEREPQLIKEYLETNQFKLYQLIWQRMVASQMTAAKFRNTTVDITAKIAESKGAYILRSQQTEHIFSGFISLYVESRDDAEEIKTPPIPELVQNEELHVKGIHKEQRFTQPQPRYSEATLVKTLEQYGIGRPSTYAPILSVVQEREYVTKEKGLFKPTDLGMTVSDMLVQQFPELIDTRFTAQMESKLDKVAVEGIDWVGVVRDFFIPFSNNLTAAEEQLERVPLPVEVSTEYCPQCSKGLLLIKIGRFGKYMECPSCSFRQSFRIRTGVPCPGCPENGELIGRFTKKGKLFYGCSAFPKHAFAINTKPLSEPCPLCGGLVVEVKPGVNACQNPVCEAFKPLRRRSPKPDSSKSHKPPVRKRRTSVKKAGTGMQQASG</sequence>
<name>A0A0W0GIV2_9CHLR</name>
<dbReference type="EC" id="5.6.2.1" evidence="10"/>
<dbReference type="InterPro" id="IPR005733">
    <property type="entry name" value="TopoI_bac-type"/>
</dbReference>
<evidence type="ECO:0000313" key="14">
    <source>
        <dbReference type="EMBL" id="KTB48489.1"/>
    </source>
</evidence>
<evidence type="ECO:0000313" key="15">
    <source>
        <dbReference type="Proteomes" id="UP000053947"/>
    </source>
</evidence>
<keyword evidence="8 10" id="KW-0238">DNA-binding</keyword>
<evidence type="ECO:0000256" key="5">
    <source>
        <dbReference type="ARBA" id="ARBA00022833"/>
    </source>
</evidence>
<evidence type="ECO:0000256" key="7">
    <source>
        <dbReference type="ARBA" id="ARBA00023029"/>
    </source>
</evidence>
<feature type="region of interest" description="Interaction with DNA" evidence="10">
    <location>
        <begin position="165"/>
        <end position="170"/>
    </location>
</feature>
<dbReference type="RefSeq" id="WP_065128728.1">
    <property type="nucleotide sequence ID" value="NZ_KQ758903.1"/>
</dbReference>
<dbReference type="PROSITE" id="PS52039">
    <property type="entry name" value="TOPO_IA_2"/>
    <property type="match status" value="1"/>
</dbReference>
<organism evidence="14 15">
    <name type="scientific">Dehalogenimonas alkenigignens</name>
    <dbReference type="NCBI Taxonomy" id="1217799"/>
    <lineage>
        <taxon>Bacteria</taxon>
        <taxon>Bacillati</taxon>
        <taxon>Chloroflexota</taxon>
        <taxon>Dehalococcoidia</taxon>
        <taxon>Dehalococcoidales</taxon>
        <taxon>Dehalococcoidaceae</taxon>
        <taxon>Dehalogenimonas</taxon>
    </lineage>
</organism>
<evidence type="ECO:0000259" key="13">
    <source>
        <dbReference type="PROSITE" id="PS52039"/>
    </source>
</evidence>
<feature type="compositionally biased region" description="Basic residues" evidence="11">
    <location>
        <begin position="711"/>
        <end position="723"/>
    </location>
</feature>
<feature type="region of interest" description="Disordered" evidence="11">
    <location>
        <begin position="699"/>
        <end position="735"/>
    </location>
</feature>
<keyword evidence="5" id="KW-0862">Zinc</keyword>
<dbReference type="PANTHER" id="PTHR42785">
    <property type="entry name" value="DNA TOPOISOMERASE, TYPE IA, CORE"/>
    <property type="match status" value="1"/>
</dbReference>
<dbReference type="InterPro" id="IPR013826">
    <property type="entry name" value="Topo_IA_cen_sub3"/>
</dbReference>
<dbReference type="Proteomes" id="UP000053947">
    <property type="component" value="Unassembled WGS sequence"/>
</dbReference>
<dbReference type="InterPro" id="IPR013497">
    <property type="entry name" value="Topo_IA_cen"/>
</dbReference>
<dbReference type="InterPro" id="IPR028612">
    <property type="entry name" value="Topoisom_1_IA"/>
</dbReference>
<evidence type="ECO:0000256" key="8">
    <source>
        <dbReference type="ARBA" id="ARBA00023125"/>
    </source>
</evidence>
<reference evidence="14 15" key="1">
    <citation type="submission" date="2015-06" db="EMBL/GenBank/DDBJ databases">
        <title>Genome sequence of the organohalide-respiring Dehalogenimonas alkenigignens type strain (IP3-3T).</title>
        <authorList>
            <person name="Key T.A."/>
            <person name="Richmond D.P."/>
            <person name="Bowman K.S."/>
            <person name="Cho Y.-J."/>
            <person name="Chun J."/>
            <person name="da Costa M.S."/>
            <person name="Rainey F.A."/>
            <person name="Moe W.M."/>
        </authorList>
    </citation>
    <scope>NUCLEOTIDE SEQUENCE [LARGE SCALE GENOMIC DNA]</scope>
    <source>
        <strain evidence="14 15">IP3-3</strain>
    </source>
</reference>
<evidence type="ECO:0000256" key="6">
    <source>
        <dbReference type="ARBA" id="ARBA00022842"/>
    </source>
</evidence>
<dbReference type="Gene3D" id="1.10.460.10">
    <property type="entry name" value="Topoisomerase I, domain 2"/>
    <property type="match status" value="1"/>
</dbReference>
<dbReference type="InterPro" id="IPR013825">
    <property type="entry name" value="Topo_IA_cen_sub2"/>
</dbReference>
<evidence type="ECO:0000256" key="3">
    <source>
        <dbReference type="ARBA" id="ARBA00022723"/>
    </source>
</evidence>
<feature type="site" description="Interaction with DNA" evidence="10">
    <location>
        <position position="150"/>
    </location>
</feature>
<evidence type="ECO:0000256" key="4">
    <source>
        <dbReference type="ARBA" id="ARBA00022771"/>
    </source>
</evidence>
<comment type="similarity">
    <text evidence="2 10">Belongs to the type IA topoisomerase family.</text>
</comment>
<proteinExistence type="inferred from homology"/>
<evidence type="ECO:0000256" key="10">
    <source>
        <dbReference type="HAMAP-Rule" id="MF_00952"/>
    </source>
</evidence>
<dbReference type="GO" id="GO:0008270">
    <property type="term" value="F:zinc ion binding"/>
    <property type="evidence" value="ECO:0007669"/>
    <property type="project" value="UniProtKB-KW"/>
</dbReference>
<dbReference type="Pfam" id="PF01751">
    <property type="entry name" value="Toprim"/>
    <property type="match status" value="1"/>
</dbReference>
<dbReference type="InterPro" id="IPR006171">
    <property type="entry name" value="TOPRIM_dom"/>
</dbReference>
<dbReference type="InterPro" id="IPR034149">
    <property type="entry name" value="TOPRIM_TopoI"/>
</dbReference>
<evidence type="ECO:0000259" key="12">
    <source>
        <dbReference type="PROSITE" id="PS50880"/>
    </source>
</evidence>
<dbReference type="InterPro" id="IPR023405">
    <property type="entry name" value="Topo_IA_core_domain"/>
</dbReference>
<dbReference type="CDD" id="cd03363">
    <property type="entry name" value="TOPRIM_TopoIA_TopoI"/>
    <property type="match status" value="1"/>
</dbReference>
<keyword evidence="4" id="KW-0863">Zinc-finger</keyword>
<feature type="site" description="Interaction with DNA" evidence="10">
    <location>
        <position position="142"/>
    </location>
</feature>
<dbReference type="PROSITE" id="PS00396">
    <property type="entry name" value="TOPO_IA_1"/>
    <property type="match status" value="1"/>
</dbReference>
<dbReference type="GO" id="GO:0005694">
    <property type="term" value="C:chromosome"/>
    <property type="evidence" value="ECO:0007669"/>
    <property type="project" value="InterPro"/>
</dbReference>
<dbReference type="GO" id="GO:0003917">
    <property type="term" value="F:DNA topoisomerase type I (single strand cut, ATP-independent) activity"/>
    <property type="evidence" value="ECO:0007669"/>
    <property type="project" value="UniProtKB-UniRule"/>
</dbReference>
<dbReference type="InterPro" id="IPR000380">
    <property type="entry name" value="Topo_IA"/>
</dbReference>
<dbReference type="AlphaFoldDB" id="A0A0W0GIV2"/>
<dbReference type="STRING" id="1217799.DEALK_13350"/>
<comment type="function">
    <text evidence="10">Releases the supercoiling and torsional tension of DNA, which is introduced during the DNA replication and transcription, by transiently cleaving and rejoining one strand of the DNA duplex. Introduces a single-strand break via transesterification at a target site in duplex DNA. The scissile phosphodiester is attacked by the catalytic tyrosine of the enzyme, resulting in the formation of a DNA-(5'-phosphotyrosyl)-enzyme intermediate and the expulsion of a 3'-OH DNA strand. The free DNA strand then undergoes passage around the unbroken strand, thus removing DNA supercoils. Finally, in the religation step, the DNA 3'-OH attacks the covalent intermediate to expel the active-site tyrosine and restore the DNA phosphodiester backbone.</text>
</comment>
<dbReference type="GO" id="GO:0003677">
    <property type="term" value="F:DNA binding"/>
    <property type="evidence" value="ECO:0007669"/>
    <property type="project" value="UniProtKB-KW"/>
</dbReference>
<dbReference type="Pfam" id="PF01131">
    <property type="entry name" value="Topoisom_bac"/>
    <property type="match status" value="1"/>
</dbReference>
<keyword evidence="3" id="KW-0479">Metal-binding</keyword>
<evidence type="ECO:0000256" key="1">
    <source>
        <dbReference type="ARBA" id="ARBA00000213"/>
    </source>
</evidence>
<dbReference type="Pfam" id="PF01396">
    <property type="entry name" value="Zn_ribbon_Top1"/>
    <property type="match status" value="2"/>
</dbReference>
<dbReference type="HAMAP" id="MF_00952">
    <property type="entry name" value="Topoisom_1_prok"/>
    <property type="match status" value="1"/>
</dbReference>
<dbReference type="GO" id="GO:0006265">
    <property type="term" value="P:DNA topological change"/>
    <property type="evidence" value="ECO:0007669"/>
    <property type="project" value="UniProtKB-UniRule"/>
</dbReference>
<evidence type="ECO:0000256" key="2">
    <source>
        <dbReference type="ARBA" id="ARBA00009446"/>
    </source>
</evidence>
<dbReference type="NCBIfam" id="TIGR01051">
    <property type="entry name" value="topA_bact"/>
    <property type="match status" value="1"/>
</dbReference>
<feature type="site" description="Interaction with DNA" evidence="10">
    <location>
        <position position="35"/>
    </location>
</feature>
<dbReference type="Gene3D" id="3.40.50.140">
    <property type="match status" value="1"/>
</dbReference>
<dbReference type="SMART" id="SM00437">
    <property type="entry name" value="TOP1Ac"/>
    <property type="match status" value="1"/>
</dbReference>
<keyword evidence="15" id="KW-1185">Reference proteome</keyword>
<dbReference type="Gene3D" id="1.10.290.10">
    <property type="entry name" value="Topoisomerase I, domain 4"/>
    <property type="match status" value="1"/>
</dbReference>
<feature type="site" description="Interaction with DNA" evidence="10">
    <location>
        <position position="502"/>
    </location>
</feature>
<keyword evidence="7 10" id="KW-0799">Topoisomerase</keyword>
<protein>
    <recommendedName>
        <fullName evidence="10">DNA topoisomerase 1</fullName>
        <ecNumber evidence="10">5.6.2.1</ecNumber>
    </recommendedName>
    <alternativeName>
        <fullName evidence="10">DNA topoisomerase I</fullName>
    </alternativeName>
</protein>